<evidence type="ECO:0000313" key="2">
    <source>
        <dbReference type="EMBL" id="MFD1950446.1"/>
    </source>
</evidence>
<dbReference type="EMBL" id="JBHUGS010000002">
    <property type="protein sequence ID" value="MFD1950446.1"/>
    <property type="molecule type" value="Genomic_DNA"/>
</dbReference>
<keyword evidence="3" id="KW-1185">Reference proteome</keyword>
<organism evidence="2 3">
    <name type="scientific">Sphingomonas arantia</name>
    <dbReference type="NCBI Taxonomy" id="1460676"/>
    <lineage>
        <taxon>Bacteria</taxon>
        <taxon>Pseudomonadati</taxon>
        <taxon>Pseudomonadota</taxon>
        <taxon>Alphaproteobacteria</taxon>
        <taxon>Sphingomonadales</taxon>
        <taxon>Sphingomonadaceae</taxon>
        <taxon>Sphingomonas</taxon>
    </lineage>
</organism>
<proteinExistence type="predicted"/>
<dbReference type="Proteomes" id="UP001597400">
    <property type="component" value="Unassembled WGS sequence"/>
</dbReference>
<evidence type="ECO:0000256" key="1">
    <source>
        <dbReference type="SAM" id="SignalP"/>
    </source>
</evidence>
<reference evidence="3" key="1">
    <citation type="journal article" date="2019" name="Int. J. Syst. Evol. Microbiol.">
        <title>The Global Catalogue of Microorganisms (GCM) 10K type strain sequencing project: providing services to taxonomists for standard genome sequencing and annotation.</title>
        <authorList>
            <consortium name="The Broad Institute Genomics Platform"/>
            <consortium name="The Broad Institute Genome Sequencing Center for Infectious Disease"/>
            <person name="Wu L."/>
            <person name="Ma J."/>
        </authorList>
    </citation>
    <scope>NUCLEOTIDE SEQUENCE [LARGE SCALE GENOMIC DNA]</scope>
    <source>
        <strain evidence="3">CGMCC 1.12702</strain>
    </source>
</reference>
<protein>
    <submittedName>
        <fullName evidence="2">WG repeat-containing protein</fullName>
    </submittedName>
</protein>
<keyword evidence="1" id="KW-0732">Signal</keyword>
<accession>A0ABW4TY49</accession>
<name>A0ABW4TY49_9SPHN</name>
<feature type="signal peptide" evidence="1">
    <location>
        <begin position="1"/>
        <end position="32"/>
    </location>
</feature>
<gene>
    <name evidence="2" type="ORF">ACFSGX_06660</name>
</gene>
<evidence type="ECO:0000313" key="3">
    <source>
        <dbReference type="Proteomes" id="UP001597400"/>
    </source>
</evidence>
<comment type="caution">
    <text evidence="2">The sequence shown here is derived from an EMBL/GenBank/DDBJ whole genome shotgun (WGS) entry which is preliminary data.</text>
</comment>
<feature type="chain" id="PRO_5046243929" evidence="1">
    <location>
        <begin position="33"/>
        <end position="202"/>
    </location>
</feature>
<sequence>MQALPSGHGTPRCGLFAGAALLLAALPSGVWAQGGGGSPSFPLACAFIDRGGELQNADYCGAETAEGMVVAPAVSGALGYRGGLASFAVTGRGWYYRRRDGVTREMVTFDNGPDEFVEGLARAKVDGKLAYVDRRLRIRVRTRYDWGDRFANGRAAVCVGCVATMVDGGEHRMMTGGRWGVIDRRGREVVAVNRSERPSGTE</sequence>